<protein>
    <submittedName>
        <fullName evidence="1">Cbb3-type cytochrome oxidase assembly protein CcoS</fullName>
    </submittedName>
</protein>
<dbReference type="RefSeq" id="WP_180939617.1">
    <property type="nucleotide sequence ID" value="NZ_CP041238.1"/>
</dbReference>
<dbReference type="PANTHER" id="PTHR41532">
    <property type="entry name" value="FIXS PROTEIN"/>
    <property type="match status" value="1"/>
</dbReference>
<name>A0A859QBH0_9HYPH</name>
<dbReference type="Proteomes" id="UP000510721">
    <property type="component" value="Chromosome"/>
</dbReference>
<proteinExistence type="predicted"/>
<evidence type="ECO:0000313" key="2">
    <source>
        <dbReference type="Proteomes" id="UP000510721"/>
    </source>
</evidence>
<sequence>MGDAMFLVPLAVLMSGGALAAFIWNLSHGQYEDLAGAAERVLYDNRERPGKAPEAASDQS</sequence>
<organism evidence="1 2">
    <name type="scientific">Sinorhizobium mexicanum</name>
    <dbReference type="NCBI Taxonomy" id="375549"/>
    <lineage>
        <taxon>Bacteria</taxon>
        <taxon>Pseudomonadati</taxon>
        <taxon>Pseudomonadota</taxon>
        <taxon>Alphaproteobacteria</taxon>
        <taxon>Hyphomicrobiales</taxon>
        <taxon>Rhizobiaceae</taxon>
        <taxon>Sinorhizobium/Ensifer group</taxon>
        <taxon>Sinorhizobium</taxon>
    </lineage>
</organism>
<dbReference type="Pfam" id="PF03597">
    <property type="entry name" value="FixS"/>
    <property type="match status" value="1"/>
</dbReference>
<accession>A0A859QBH0</accession>
<dbReference type="EMBL" id="CP041238">
    <property type="protein sequence ID" value="QLL60023.1"/>
    <property type="molecule type" value="Genomic_DNA"/>
</dbReference>
<dbReference type="InterPro" id="IPR004714">
    <property type="entry name" value="Cyt_oxidase_maturation_cbb3"/>
</dbReference>
<reference evidence="1 2" key="1">
    <citation type="submission" date="2019-06" db="EMBL/GenBank/DDBJ databases">
        <title>Complete genome sequence of Ensifer mexicanus ITTG R7 isolated from nodules of Acacia angustissima (Mill.) Kuntze.</title>
        <authorList>
            <person name="Rincon-Rosales R."/>
            <person name="Rogel M.A."/>
            <person name="Guerrero G."/>
            <person name="Rincon-Molina C.I."/>
            <person name="Lopez-Lopez A."/>
            <person name="Martinez-Romero E."/>
        </authorList>
    </citation>
    <scope>NUCLEOTIDE SEQUENCE [LARGE SCALE GENOMIC DNA]</scope>
    <source>
        <strain evidence="1 2">ITTG R7</strain>
    </source>
</reference>
<gene>
    <name evidence="1" type="primary">ccoS</name>
    <name evidence="1" type="ORF">FKV68_00505</name>
</gene>
<dbReference type="NCBIfam" id="TIGR00847">
    <property type="entry name" value="ccoS"/>
    <property type="match status" value="1"/>
</dbReference>
<dbReference type="PANTHER" id="PTHR41532:SF1">
    <property type="entry name" value="FIXS PROTEIN"/>
    <property type="match status" value="1"/>
</dbReference>
<evidence type="ECO:0000313" key="1">
    <source>
        <dbReference type="EMBL" id="QLL60023.1"/>
    </source>
</evidence>
<keyword evidence="2" id="KW-1185">Reference proteome</keyword>
<dbReference type="KEGG" id="emx:FKV68_00505"/>
<dbReference type="AlphaFoldDB" id="A0A859QBH0"/>